<proteinExistence type="predicted"/>
<keyword evidence="2" id="KW-1185">Reference proteome</keyword>
<organism evidence="1 2">
    <name type="scientific">Datura stramonium</name>
    <name type="common">Jimsonweed</name>
    <name type="synonym">Common thornapple</name>
    <dbReference type="NCBI Taxonomy" id="4076"/>
    <lineage>
        <taxon>Eukaryota</taxon>
        <taxon>Viridiplantae</taxon>
        <taxon>Streptophyta</taxon>
        <taxon>Embryophyta</taxon>
        <taxon>Tracheophyta</taxon>
        <taxon>Spermatophyta</taxon>
        <taxon>Magnoliopsida</taxon>
        <taxon>eudicotyledons</taxon>
        <taxon>Gunneridae</taxon>
        <taxon>Pentapetalae</taxon>
        <taxon>asterids</taxon>
        <taxon>lamiids</taxon>
        <taxon>Solanales</taxon>
        <taxon>Solanaceae</taxon>
        <taxon>Solanoideae</taxon>
        <taxon>Datureae</taxon>
        <taxon>Datura</taxon>
    </lineage>
</organism>
<name>A0ABS8T2S3_DATST</name>
<accession>A0ABS8T2S3</accession>
<evidence type="ECO:0000313" key="1">
    <source>
        <dbReference type="EMBL" id="MCD7465258.1"/>
    </source>
</evidence>
<gene>
    <name evidence="1" type="ORF">HAX54_000924</name>
</gene>
<reference evidence="1 2" key="1">
    <citation type="journal article" date="2021" name="BMC Genomics">
        <title>Datura genome reveals duplications of psychoactive alkaloid biosynthetic genes and high mutation rate following tissue culture.</title>
        <authorList>
            <person name="Rajewski A."/>
            <person name="Carter-House D."/>
            <person name="Stajich J."/>
            <person name="Litt A."/>
        </authorList>
    </citation>
    <scope>NUCLEOTIDE SEQUENCE [LARGE SCALE GENOMIC DNA]</scope>
    <source>
        <strain evidence="1">AR-01</strain>
    </source>
</reference>
<evidence type="ECO:0000313" key="2">
    <source>
        <dbReference type="Proteomes" id="UP000823775"/>
    </source>
</evidence>
<protein>
    <submittedName>
        <fullName evidence="1">Uncharacterized protein</fullName>
    </submittedName>
</protein>
<comment type="caution">
    <text evidence="1">The sequence shown here is derived from an EMBL/GenBank/DDBJ whole genome shotgun (WGS) entry which is preliminary data.</text>
</comment>
<sequence length="95" mass="11130">MEVPTCGNTVILVVNNEEEEHHAQISDKVKLIQEHREVMREQYTEQRKALERMSAMLTEMKSDAETCNDFQVTVLVNTQEEPQMEEMSEFLKQSQ</sequence>
<dbReference type="EMBL" id="JACEIK010001032">
    <property type="protein sequence ID" value="MCD7465258.1"/>
    <property type="molecule type" value="Genomic_DNA"/>
</dbReference>
<dbReference type="Proteomes" id="UP000823775">
    <property type="component" value="Unassembled WGS sequence"/>
</dbReference>